<protein>
    <submittedName>
        <fullName evidence="11">Cobalt ABC transporter, ATP-binding protein</fullName>
    </submittedName>
</protein>
<gene>
    <name evidence="11" type="primary">cbiO</name>
    <name evidence="11" type="ordered locus">TTX_0065</name>
</gene>
<evidence type="ECO:0000313" key="12">
    <source>
        <dbReference type="Proteomes" id="UP000002654"/>
    </source>
</evidence>
<dbReference type="InterPro" id="IPR003439">
    <property type="entry name" value="ABC_transporter-like_ATP-bd"/>
</dbReference>
<dbReference type="RefSeq" id="WP_014125998.1">
    <property type="nucleotide sequence ID" value="NC_016070.1"/>
</dbReference>
<dbReference type="GO" id="GO:0043190">
    <property type="term" value="C:ATP-binding cassette (ABC) transporter complex"/>
    <property type="evidence" value="ECO:0007669"/>
    <property type="project" value="TreeGrafter"/>
</dbReference>
<dbReference type="GO" id="GO:0016887">
    <property type="term" value="F:ATP hydrolysis activity"/>
    <property type="evidence" value="ECO:0007669"/>
    <property type="project" value="InterPro"/>
</dbReference>
<evidence type="ECO:0000256" key="2">
    <source>
        <dbReference type="ARBA" id="ARBA00005417"/>
    </source>
</evidence>
<organism evidence="11 12">
    <name type="scientific">Thermoproteus tenax (strain ATCC 35583 / DSM 2078 / JCM 9277 / NBRC 100435 / Kra 1)</name>
    <dbReference type="NCBI Taxonomy" id="768679"/>
    <lineage>
        <taxon>Archaea</taxon>
        <taxon>Thermoproteota</taxon>
        <taxon>Thermoprotei</taxon>
        <taxon>Thermoproteales</taxon>
        <taxon>Thermoproteaceae</taxon>
        <taxon>Thermoproteus</taxon>
    </lineage>
</organism>
<dbReference type="Proteomes" id="UP000002654">
    <property type="component" value="Chromosome"/>
</dbReference>
<dbReference type="Pfam" id="PF00005">
    <property type="entry name" value="ABC_tran"/>
    <property type="match status" value="2"/>
</dbReference>
<sequence length="550" mass="60755">MKVIEIENLFVKYLDPPRLALKGISLSVEEGDFILLVGRTGSGKSTLINSINGVIPNVIKAEARGRISVFGKDPRESPVYKTALDVGTVYQVPESQIFALVVEDDVAFGLENRGMPPEEMRGRVREALELVGLWRKRDHPTFLLSGGEKQRLVIASILALKPKVLILDEPTSMLDAIGTEEVFQLLRKLNEEGMTIIVAEHKVEYLLPFVDRVVALENGVIALDEEPHRAVAKGLAKFGVEEPQVAALHRAAKPDDALCPITVEEFFEVDKDVKIEVISEREAPSGEAIVKANGVVFKYPGNEEPTLRGVDLEIPEGAVVSVVGPNGSGKSTLMYLLVGLYRPTAGSVEIAGRAPADLSGAERVRLVGYAFQDPDQMLMNVTVRAEIEMSLRLAGYRGRALKSVAEQVAKELGIGDLLERSPHKLSVGQRRLVSLAAVLAPSPRVLILDEPTRGLDRETAEVTMKYLMSIRRERRMTIIMVSHDMRQVGDYSELVYVMYGGRIAYKGSPEDVFAEAEKHREWGLSAPQVYWVTRRHGKRSASLKFVRAYV</sequence>
<evidence type="ECO:0000313" key="11">
    <source>
        <dbReference type="EMBL" id="CCC80740.1"/>
    </source>
</evidence>
<evidence type="ECO:0000256" key="4">
    <source>
        <dbReference type="ARBA" id="ARBA00022475"/>
    </source>
</evidence>
<keyword evidence="6 11" id="KW-0067">ATP-binding</keyword>
<evidence type="ECO:0000256" key="1">
    <source>
        <dbReference type="ARBA" id="ARBA00004236"/>
    </source>
</evidence>
<comment type="subcellular location">
    <subcellularLocation>
        <location evidence="1">Cell membrane</location>
    </subcellularLocation>
</comment>
<keyword evidence="12" id="KW-1185">Reference proteome</keyword>
<dbReference type="CDD" id="cd03225">
    <property type="entry name" value="ABC_cobalt_CbiO_domain1"/>
    <property type="match status" value="2"/>
</dbReference>
<dbReference type="STRING" id="768679.TTX_0065"/>
<keyword evidence="7" id="KW-1278">Translocase</keyword>
<keyword evidence="5" id="KW-0547">Nucleotide-binding</keyword>
<dbReference type="InterPro" id="IPR050095">
    <property type="entry name" value="ECF_ABC_transporter_ATP-bd"/>
</dbReference>
<dbReference type="InterPro" id="IPR017871">
    <property type="entry name" value="ABC_transporter-like_CS"/>
</dbReference>
<evidence type="ECO:0000256" key="5">
    <source>
        <dbReference type="ARBA" id="ARBA00022741"/>
    </source>
</evidence>
<dbReference type="PANTHER" id="PTHR43553">
    <property type="entry name" value="HEAVY METAL TRANSPORTER"/>
    <property type="match status" value="1"/>
</dbReference>
<dbReference type="GO" id="GO:0042626">
    <property type="term" value="F:ATPase-coupled transmembrane transporter activity"/>
    <property type="evidence" value="ECO:0007669"/>
    <property type="project" value="TreeGrafter"/>
</dbReference>
<dbReference type="GeneID" id="11263072"/>
<keyword evidence="8" id="KW-0472">Membrane</keyword>
<comment type="similarity">
    <text evidence="2">Belongs to the ABC transporter superfamily.</text>
</comment>
<proteinExistence type="inferred from homology"/>
<dbReference type="PaxDb" id="768679-TTX_0065"/>
<dbReference type="EMBL" id="FN869859">
    <property type="protein sequence ID" value="CCC80740.1"/>
    <property type="molecule type" value="Genomic_DNA"/>
</dbReference>
<comment type="function">
    <text evidence="9">Probably part of an ABC transporter complex. Responsible for energy coupling to the transport system.</text>
</comment>
<dbReference type="HOGENOM" id="CLU_000604_86_7_2"/>
<name>G4RMA9_THETK</name>
<dbReference type="SMART" id="SM00382">
    <property type="entry name" value="AAA"/>
    <property type="match status" value="2"/>
</dbReference>
<dbReference type="KEGG" id="ttn:TTX_0065"/>
<dbReference type="GO" id="GO:0005524">
    <property type="term" value="F:ATP binding"/>
    <property type="evidence" value="ECO:0007669"/>
    <property type="project" value="UniProtKB-KW"/>
</dbReference>
<dbReference type="Gene3D" id="3.40.50.300">
    <property type="entry name" value="P-loop containing nucleotide triphosphate hydrolases"/>
    <property type="match status" value="2"/>
</dbReference>
<feature type="domain" description="ABC transporter" evidence="10">
    <location>
        <begin position="4"/>
        <end position="243"/>
    </location>
</feature>
<keyword evidence="3" id="KW-0813">Transport</keyword>
<dbReference type="FunFam" id="3.40.50.300:FF:000224">
    <property type="entry name" value="Energy-coupling factor transporter ATP-binding protein EcfA"/>
    <property type="match status" value="1"/>
</dbReference>
<evidence type="ECO:0000256" key="9">
    <source>
        <dbReference type="ARBA" id="ARBA00025157"/>
    </source>
</evidence>
<reference evidence="11 12" key="1">
    <citation type="journal article" date="2011" name="PLoS ONE">
        <title>The complete genome sequence of Thermoproteus tenax: a physiologically versatile member of the Crenarchaeota.</title>
        <authorList>
            <person name="Siebers B."/>
            <person name="Zaparty M."/>
            <person name="Raddatz G."/>
            <person name="Tjaden B."/>
            <person name="Albers S.V."/>
            <person name="Bell S.D."/>
            <person name="Blombach F."/>
            <person name="Kletzin A."/>
            <person name="Kyrpides N."/>
            <person name="Lanz C."/>
            <person name="Plagens A."/>
            <person name="Rampp M."/>
            <person name="Rosinus A."/>
            <person name="von Jan M."/>
            <person name="Makarova K.S."/>
            <person name="Klenk H.P."/>
            <person name="Schuster S.C."/>
            <person name="Hensel R."/>
        </authorList>
    </citation>
    <scope>NUCLEOTIDE SEQUENCE [LARGE SCALE GENOMIC DNA]</scope>
    <source>
        <strain evidence="12">ATCC 35583 / DSM 2078 / JCM 9277 / NBRC 100435 / Kra 1</strain>
    </source>
</reference>
<dbReference type="PROSITE" id="PS50893">
    <property type="entry name" value="ABC_TRANSPORTER_2"/>
    <property type="match status" value="2"/>
</dbReference>
<dbReference type="AlphaFoldDB" id="G4RMA9"/>
<dbReference type="NCBIfam" id="NF010167">
    <property type="entry name" value="PRK13648.1"/>
    <property type="match status" value="2"/>
</dbReference>
<evidence type="ECO:0000256" key="8">
    <source>
        <dbReference type="ARBA" id="ARBA00023136"/>
    </source>
</evidence>
<accession>G4RMA9</accession>
<dbReference type="InterPro" id="IPR015856">
    <property type="entry name" value="ABC_transpr_CbiO/EcfA_su"/>
</dbReference>
<dbReference type="InterPro" id="IPR027417">
    <property type="entry name" value="P-loop_NTPase"/>
</dbReference>
<dbReference type="PATRIC" id="fig|768679.9.peg.68"/>
<dbReference type="InterPro" id="IPR003593">
    <property type="entry name" value="AAA+_ATPase"/>
</dbReference>
<evidence type="ECO:0000256" key="7">
    <source>
        <dbReference type="ARBA" id="ARBA00022967"/>
    </source>
</evidence>
<dbReference type="OrthoDB" id="35850at2157"/>
<dbReference type="eggNOG" id="arCOG00188">
    <property type="taxonomic scope" value="Archaea"/>
</dbReference>
<feature type="domain" description="ABC transporter" evidence="10">
    <location>
        <begin position="290"/>
        <end position="525"/>
    </location>
</feature>
<evidence type="ECO:0000259" key="10">
    <source>
        <dbReference type="PROSITE" id="PS50893"/>
    </source>
</evidence>
<dbReference type="SUPFAM" id="SSF52540">
    <property type="entry name" value="P-loop containing nucleoside triphosphate hydrolases"/>
    <property type="match status" value="2"/>
</dbReference>
<evidence type="ECO:0000256" key="6">
    <source>
        <dbReference type="ARBA" id="ARBA00022840"/>
    </source>
</evidence>
<keyword evidence="4" id="KW-1003">Cell membrane</keyword>
<evidence type="ECO:0000256" key="3">
    <source>
        <dbReference type="ARBA" id="ARBA00022448"/>
    </source>
</evidence>
<dbReference type="PROSITE" id="PS00211">
    <property type="entry name" value="ABC_TRANSPORTER_1"/>
    <property type="match status" value="2"/>
</dbReference>